<dbReference type="SUPFAM" id="SSF51621">
    <property type="entry name" value="Phosphoenolpyruvate/pyruvate domain"/>
    <property type="match status" value="1"/>
</dbReference>
<dbReference type="Gene3D" id="3.20.20.60">
    <property type="entry name" value="Phosphoenolpyruvate-binding domains"/>
    <property type="match status" value="1"/>
</dbReference>
<comment type="caution">
    <text evidence="1">The sequence shown here is derived from an EMBL/GenBank/DDBJ whole genome shotgun (WGS) entry which is preliminary data.</text>
</comment>
<dbReference type="InterPro" id="IPR039556">
    <property type="entry name" value="ICL/PEPM"/>
</dbReference>
<dbReference type="Proteomes" id="UP001287356">
    <property type="component" value="Unassembled WGS sequence"/>
</dbReference>
<dbReference type="CDD" id="cd00377">
    <property type="entry name" value="ICL_PEPM"/>
    <property type="match status" value="1"/>
</dbReference>
<dbReference type="InterPro" id="IPR015813">
    <property type="entry name" value="Pyrv/PenolPyrv_kinase-like_dom"/>
</dbReference>
<reference evidence="1" key="1">
    <citation type="journal article" date="2023" name="Mol. Phylogenet. Evol.">
        <title>Genome-scale phylogeny and comparative genomics of the fungal order Sordariales.</title>
        <authorList>
            <person name="Hensen N."/>
            <person name="Bonometti L."/>
            <person name="Westerberg I."/>
            <person name="Brannstrom I.O."/>
            <person name="Guillou S."/>
            <person name="Cros-Aarteil S."/>
            <person name="Calhoun S."/>
            <person name="Haridas S."/>
            <person name="Kuo A."/>
            <person name="Mondo S."/>
            <person name="Pangilinan J."/>
            <person name="Riley R."/>
            <person name="LaButti K."/>
            <person name="Andreopoulos B."/>
            <person name="Lipzen A."/>
            <person name="Chen C."/>
            <person name="Yan M."/>
            <person name="Daum C."/>
            <person name="Ng V."/>
            <person name="Clum A."/>
            <person name="Steindorff A."/>
            <person name="Ohm R.A."/>
            <person name="Martin F."/>
            <person name="Silar P."/>
            <person name="Natvig D.O."/>
            <person name="Lalanne C."/>
            <person name="Gautier V."/>
            <person name="Ament-Velasquez S.L."/>
            <person name="Kruys A."/>
            <person name="Hutchinson M.I."/>
            <person name="Powell A.J."/>
            <person name="Barry K."/>
            <person name="Miller A.N."/>
            <person name="Grigoriev I.V."/>
            <person name="Debuchy R."/>
            <person name="Gladieux P."/>
            <person name="Hiltunen Thoren M."/>
            <person name="Johannesson H."/>
        </authorList>
    </citation>
    <scope>NUCLEOTIDE SEQUENCE</scope>
    <source>
        <strain evidence="1">CBS 958.72</strain>
    </source>
</reference>
<accession>A0AAE0MYG0</accession>
<dbReference type="GO" id="GO:0003824">
    <property type="term" value="F:catalytic activity"/>
    <property type="evidence" value="ECO:0007669"/>
    <property type="project" value="InterPro"/>
</dbReference>
<reference evidence="1" key="2">
    <citation type="submission" date="2023-06" db="EMBL/GenBank/DDBJ databases">
        <authorList>
            <consortium name="Lawrence Berkeley National Laboratory"/>
            <person name="Haridas S."/>
            <person name="Hensen N."/>
            <person name="Bonometti L."/>
            <person name="Westerberg I."/>
            <person name="Brannstrom I.O."/>
            <person name="Guillou S."/>
            <person name="Cros-Aarteil S."/>
            <person name="Calhoun S."/>
            <person name="Kuo A."/>
            <person name="Mondo S."/>
            <person name="Pangilinan J."/>
            <person name="Riley R."/>
            <person name="Labutti K."/>
            <person name="Andreopoulos B."/>
            <person name="Lipzen A."/>
            <person name="Chen C."/>
            <person name="Yanf M."/>
            <person name="Daum C."/>
            <person name="Ng V."/>
            <person name="Clum A."/>
            <person name="Steindorff A."/>
            <person name="Ohm R."/>
            <person name="Martin F."/>
            <person name="Silar P."/>
            <person name="Natvig D."/>
            <person name="Lalanne C."/>
            <person name="Gautier V."/>
            <person name="Ament-Velasquez S.L."/>
            <person name="Kruys A."/>
            <person name="Hutchinson M.I."/>
            <person name="Powell A.J."/>
            <person name="Barry K."/>
            <person name="Miller A.N."/>
            <person name="Grigoriev I.V."/>
            <person name="Debuchy R."/>
            <person name="Gladieux P."/>
            <person name="Thoren M.H."/>
            <person name="Johannesson H."/>
        </authorList>
    </citation>
    <scope>NUCLEOTIDE SEQUENCE</scope>
    <source>
        <strain evidence="1">CBS 958.72</strain>
    </source>
</reference>
<dbReference type="InterPro" id="IPR040442">
    <property type="entry name" value="Pyrv_kinase-like_dom_sf"/>
</dbReference>
<dbReference type="Pfam" id="PF13714">
    <property type="entry name" value="PEP_mutase"/>
    <property type="match status" value="1"/>
</dbReference>
<dbReference type="EMBL" id="JAULSN010000011">
    <property type="protein sequence ID" value="KAK3361597.1"/>
    <property type="molecule type" value="Genomic_DNA"/>
</dbReference>
<dbReference type="PANTHER" id="PTHR42905:SF16">
    <property type="entry name" value="CARBOXYPHOSPHONOENOLPYRUVATE PHOSPHONOMUTASE-LIKE PROTEIN (AFU_ORTHOLOGUE AFUA_5G07230)"/>
    <property type="match status" value="1"/>
</dbReference>
<dbReference type="AlphaFoldDB" id="A0AAE0MYG0"/>
<name>A0AAE0MYG0_9PEZI</name>
<dbReference type="PANTHER" id="PTHR42905">
    <property type="entry name" value="PHOSPHOENOLPYRUVATE CARBOXYLASE"/>
    <property type="match status" value="1"/>
</dbReference>
<proteinExistence type="predicted"/>
<sequence>MAIPIATTAAKATALKALHVPGTPLRLANVYDAASARAVAALPGCRALATASYALAQTVGKTDETLSLDDTISLVRPIAAVAAEPNTNLPLTVDLQDGYAGPGDMARLREVVGLAITELGAAGANIEDSWHENAAGEMMGEDEAVARIGAVLGAAAELGVRDFVLNARSDAFHVGAPGGLDESIRRGKRYLQAGATTVFILGPRAAEMRAEDVRRAADELGGMVNVMYRPGGTLTAGHLARLGVARISMGPQLYLAAAEARSKAASDEAVADVLREKAGELFGDGV</sequence>
<gene>
    <name evidence="1" type="ORF">B0T24DRAFT_724758</name>
</gene>
<evidence type="ECO:0000313" key="2">
    <source>
        <dbReference type="Proteomes" id="UP001287356"/>
    </source>
</evidence>
<organism evidence="1 2">
    <name type="scientific">Lasiosphaeria ovina</name>
    <dbReference type="NCBI Taxonomy" id="92902"/>
    <lineage>
        <taxon>Eukaryota</taxon>
        <taxon>Fungi</taxon>
        <taxon>Dikarya</taxon>
        <taxon>Ascomycota</taxon>
        <taxon>Pezizomycotina</taxon>
        <taxon>Sordariomycetes</taxon>
        <taxon>Sordariomycetidae</taxon>
        <taxon>Sordariales</taxon>
        <taxon>Lasiosphaeriaceae</taxon>
        <taxon>Lasiosphaeria</taxon>
    </lineage>
</organism>
<protein>
    <submittedName>
        <fullName evidence="1">Phosphoenolpyruvate phosphomutase-domain-containing protein</fullName>
    </submittedName>
</protein>
<keyword evidence="2" id="KW-1185">Reference proteome</keyword>
<evidence type="ECO:0000313" key="1">
    <source>
        <dbReference type="EMBL" id="KAK3361597.1"/>
    </source>
</evidence>